<reference evidence="2 3" key="1">
    <citation type="journal article" date="2011" name="J. Bacteriol.">
        <title>Complete genome sequence of the industrial strain Ketogulonicigenium vulgare WSH-001.</title>
        <authorList>
            <person name="Liu L."/>
            <person name="Li Y."/>
            <person name="Zhang J."/>
            <person name="Zhou Z."/>
            <person name="Liu J."/>
            <person name="Li X."/>
            <person name="Zhou J."/>
            <person name="Du G."/>
            <person name="Wang L."/>
            <person name="Chen J."/>
        </authorList>
    </citation>
    <scope>NUCLEOTIDE SEQUENCE [LARGE SCALE GENOMIC DNA]</scope>
    <source>
        <strain evidence="2 3">WSH-001</strain>
    </source>
</reference>
<dbReference type="RefSeq" id="WP_014537634.1">
    <property type="nucleotide sequence ID" value="NC_017384.1"/>
</dbReference>
<protein>
    <submittedName>
        <fullName evidence="2">Uncharacterized protein</fullName>
    </submittedName>
</protein>
<feature type="coiled-coil region" evidence="1">
    <location>
        <begin position="3"/>
        <end position="51"/>
    </location>
</feature>
<sequence>MEIKDLQERMLKLSTKIAAIERDNSSLNLQMEQLKRMLKEDRRHIAQLIEAARKQSDET</sequence>
<gene>
    <name evidence="2" type="ordered locus">KVU_0724</name>
</gene>
<proteinExistence type="predicted"/>
<dbReference type="Proteomes" id="UP000000692">
    <property type="component" value="Chromosome"/>
</dbReference>
<keyword evidence="3" id="KW-1185">Reference proteome</keyword>
<organism evidence="2 3">
    <name type="scientific">Ketogulonicigenium vulgare (strain WSH-001)</name>
    <dbReference type="NCBI Taxonomy" id="759362"/>
    <lineage>
        <taxon>Bacteria</taxon>
        <taxon>Pseudomonadati</taxon>
        <taxon>Pseudomonadota</taxon>
        <taxon>Alphaproteobacteria</taxon>
        <taxon>Rhodobacterales</taxon>
        <taxon>Roseobacteraceae</taxon>
        <taxon>Ketogulonicigenium</taxon>
    </lineage>
</organism>
<dbReference type="HOGENOM" id="CLU_3118742_0_0_5"/>
<name>F9Y4K7_KETVW</name>
<evidence type="ECO:0000313" key="2">
    <source>
        <dbReference type="EMBL" id="AEM40564.1"/>
    </source>
</evidence>
<dbReference type="KEGG" id="kvl:KVU_0724"/>
<dbReference type="AlphaFoldDB" id="F9Y4K7"/>
<dbReference type="EMBL" id="CP002018">
    <property type="protein sequence ID" value="AEM40564.1"/>
    <property type="molecule type" value="Genomic_DNA"/>
</dbReference>
<evidence type="ECO:0000256" key="1">
    <source>
        <dbReference type="SAM" id="Coils"/>
    </source>
</evidence>
<keyword evidence="1" id="KW-0175">Coiled coil</keyword>
<evidence type="ECO:0000313" key="3">
    <source>
        <dbReference type="Proteomes" id="UP000000692"/>
    </source>
</evidence>
<accession>F9Y4K7</accession>